<dbReference type="Gene3D" id="3.40.50.720">
    <property type="entry name" value="NAD(P)-binding Rossmann-like Domain"/>
    <property type="match status" value="1"/>
</dbReference>
<dbReference type="GO" id="GO:0005737">
    <property type="term" value="C:cytoplasm"/>
    <property type="evidence" value="ECO:0007669"/>
    <property type="project" value="UniProtKB-SubCell"/>
</dbReference>
<dbReference type="NCBIfam" id="TIGR00112">
    <property type="entry name" value="proC"/>
    <property type="match status" value="1"/>
</dbReference>
<accession>F4GIK4</accession>
<evidence type="ECO:0000313" key="9">
    <source>
        <dbReference type="EMBL" id="AEC02138.1"/>
    </source>
</evidence>
<dbReference type="InterPro" id="IPR036291">
    <property type="entry name" value="NAD(P)-bd_dom_sf"/>
</dbReference>
<evidence type="ECO:0000259" key="7">
    <source>
        <dbReference type="Pfam" id="PF03807"/>
    </source>
</evidence>
<dbReference type="InterPro" id="IPR008927">
    <property type="entry name" value="6-PGluconate_DH-like_C_sf"/>
</dbReference>
<dbReference type="InterPro" id="IPR000304">
    <property type="entry name" value="Pyrroline-COOH_reductase"/>
</dbReference>
<keyword evidence="4" id="KW-0963">Cytoplasm</keyword>
<dbReference type="KEGG" id="scc:Spico_0914"/>
<evidence type="ECO:0000256" key="3">
    <source>
        <dbReference type="ARBA" id="ARBA00023002"/>
    </source>
</evidence>
<dbReference type="GO" id="GO:0004735">
    <property type="term" value="F:pyrroline-5-carboxylate reductase activity"/>
    <property type="evidence" value="ECO:0007669"/>
    <property type="project" value="UniProtKB-UniRule"/>
</dbReference>
<dbReference type="UniPathway" id="UPA00098">
    <property type="reaction ID" value="UER00361"/>
</dbReference>
<dbReference type="Proteomes" id="UP000007939">
    <property type="component" value="Chromosome"/>
</dbReference>
<feature type="binding site" evidence="6">
    <location>
        <begin position="72"/>
        <end position="75"/>
    </location>
    <ligand>
        <name>NADP(+)</name>
        <dbReference type="ChEBI" id="CHEBI:58349"/>
    </ligand>
</feature>
<keyword evidence="4" id="KW-0028">Amino-acid biosynthesis</keyword>
<evidence type="ECO:0000256" key="4">
    <source>
        <dbReference type="HAMAP-Rule" id="MF_01925"/>
    </source>
</evidence>
<dbReference type="PANTHER" id="PTHR11645:SF0">
    <property type="entry name" value="PYRROLINE-5-CARBOXYLATE REDUCTASE 3"/>
    <property type="match status" value="1"/>
</dbReference>
<dbReference type="EC" id="1.5.1.2" evidence="4 5"/>
<feature type="domain" description="Pyrroline-5-carboxylate reductase catalytic N-terminal" evidence="7">
    <location>
        <begin position="9"/>
        <end position="101"/>
    </location>
</feature>
<dbReference type="SUPFAM" id="SSF51735">
    <property type="entry name" value="NAD(P)-binding Rossmann-fold domains"/>
    <property type="match status" value="1"/>
</dbReference>
<comment type="similarity">
    <text evidence="1 4">Belongs to the pyrroline-5-carboxylate reductase family.</text>
</comment>
<dbReference type="eggNOG" id="COG0345">
    <property type="taxonomic scope" value="Bacteria"/>
</dbReference>
<evidence type="ECO:0000256" key="5">
    <source>
        <dbReference type="NCBIfam" id="TIGR00112"/>
    </source>
</evidence>
<dbReference type="HAMAP" id="MF_01925">
    <property type="entry name" value="P5C_reductase"/>
    <property type="match status" value="1"/>
</dbReference>
<dbReference type="Gene3D" id="1.10.3730.10">
    <property type="entry name" value="ProC C-terminal domain-like"/>
    <property type="match status" value="1"/>
</dbReference>
<comment type="function">
    <text evidence="4">Catalyzes the reduction of 1-pyrroline-5-carboxylate (PCA) to L-proline.</text>
</comment>
<dbReference type="Pfam" id="PF03807">
    <property type="entry name" value="F420_oxidored"/>
    <property type="match status" value="1"/>
</dbReference>
<dbReference type="SUPFAM" id="SSF48179">
    <property type="entry name" value="6-phosphogluconate dehydrogenase C-terminal domain-like"/>
    <property type="match status" value="1"/>
</dbReference>
<protein>
    <recommendedName>
        <fullName evidence="4 5">Pyrroline-5-carboxylate reductase</fullName>
        <shortName evidence="4">P5C reductase</shortName>
        <shortName evidence="4">P5CR</shortName>
        <ecNumber evidence="4 5">1.5.1.2</ecNumber>
    </recommendedName>
    <alternativeName>
        <fullName evidence="4">PCA reductase</fullName>
    </alternativeName>
</protein>
<dbReference type="GO" id="GO:0055129">
    <property type="term" value="P:L-proline biosynthetic process"/>
    <property type="evidence" value="ECO:0007669"/>
    <property type="project" value="UniProtKB-UniRule"/>
</dbReference>
<evidence type="ECO:0000313" key="10">
    <source>
        <dbReference type="Proteomes" id="UP000007939"/>
    </source>
</evidence>
<dbReference type="InterPro" id="IPR028939">
    <property type="entry name" value="P5C_Rdtase_cat_N"/>
</dbReference>
<keyword evidence="3 4" id="KW-0560">Oxidoreductase</keyword>
<proteinExistence type="inferred from homology"/>
<dbReference type="PIRSF" id="PIRSF000193">
    <property type="entry name" value="Pyrrol-5-carb_rd"/>
    <property type="match status" value="1"/>
</dbReference>
<name>F4GIK4_PARC1</name>
<evidence type="ECO:0000256" key="6">
    <source>
        <dbReference type="PIRSR" id="PIRSR000193-1"/>
    </source>
</evidence>
<evidence type="ECO:0000256" key="1">
    <source>
        <dbReference type="ARBA" id="ARBA00005525"/>
    </source>
</evidence>
<organism evidence="9 10">
    <name type="scientific">Parasphaerochaeta coccoides (strain ATCC BAA-1237 / DSM 17374 / SPN1)</name>
    <name type="common">Sphaerochaeta coccoides</name>
    <dbReference type="NCBI Taxonomy" id="760011"/>
    <lineage>
        <taxon>Bacteria</taxon>
        <taxon>Pseudomonadati</taxon>
        <taxon>Spirochaetota</taxon>
        <taxon>Spirochaetia</taxon>
        <taxon>Spirochaetales</taxon>
        <taxon>Sphaerochaetaceae</taxon>
        <taxon>Parasphaerochaeta</taxon>
    </lineage>
</organism>
<dbReference type="AlphaFoldDB" id="F4GIK4"/>
<dbReference type="RefSeq" id="WP_013739534.1">
    <property type="nucleotide sequence ID" value="NC_015436.1"/>
</dbReference>
<dbReference type="Pfam" id="PF14748">
    <property type="entry name" value="P5CR_dimer"/>
    <property type="match status" value="1"/>
</dbReference>
<sequence>MSERKSTLIGIIGTGNMGGAIAGAMASDPSWEVHVHDANPGKVQDLLLRHPNLKATESLPELVNMCKIIILAVKPQSLPSLFSDLRMNAAPGTRWISIAAGVSLDVLTEGLGTNEVIRIMPNLTAGIHESVTAVCMTAGVSKEFAETVVRIANTFGTAFVIPEKDMPAFIGISGSAVGYHLQYIHALAMAGTHQGIPYARSLPIVCDTLHSTVALLKASGKNPMELLASVCSAGGTTIEGMKALAENGFDSAIYQAVSAVAEKSSSMELLAGIAAKKGQD</sequence>
<evidence type="ECO:0000256" key="2">
    <source>
        <dbReference type="ARBA" id="ARBA00022857"/>
    </source>
</evidence>
<dbReference type="InterPro" id="IPR029036">
    <property type="entry name" value="P5CR_dimer"/>
</dbReference>
<feature type="binding site" evidence="6">
    <location>
        <begin position="12"/>
        <end position="17"/>
    </location>
    <ligand>
        <name>NADP(+)</name>
        <dbReference type="ChEBI" id="CHEBI:58349"/>
    </ligand>
</feature>
<reference evidence="9 10" key="2">
    <citation type="journal article" date="2012" name="Stand. Genomic Sci.">
        <title>Complete genome sequence of the termite hindgut bacterium Spirochaeta coccoides type strain (SPN1(T)), reclassification in the genus Sphaerochaeta as Sphaerochaeta coccoides comb. nov. and emendations of the family Spirochaetaceae and the genus Sphaerochaeta.</title>
        <authorList>
            <person name="Abt B."/>
            <person name="Han C."/>
            <person name="Scheuner C."/>
            <person name="Lu M."/>
            <person name="Lapidus A."/>
            <person name="Nolan M."/>
            <person name="Lucas S."/>
            <person name="Hammon N."/>
            <person name="Deshpande S."/>
            <person name="Cheng J.F."/>
            <person name="Tapia R."/>
            <person name="Goodwin L.A."/>
            <person name="Pitluck S."/>
            <person name="Liolios K."/>
            <person name="Pagani I."/>
            <person name="Ivanova N."/>
            <person name="Mavromatis K."/>
            <person name="Mikhailova N."/>
            <person name="Huntemann M."/>
            <person name="Pati A."/>
            <person name="Chen A."/>
            <person name="Palaniappan K."/>
            <person name="Land M."/>
            <person name="Hauser L."/>
            <person name="Brambilla E.M."/>
            <person name="Rohde M."/>
            <person name="Spring S."/>
            <person name="Gronow S."/>
            <person name="Goker M."/>
            <person name="Woyke T."/>
            <person name="Bristow J."/>
            <person name="Eisen J.A."/>
            <person name="Markowitz V."/>
            <person name="Hugenholtz P."/>
            <person name="Kyrpides N.C."/>
            <person name="Klenk H.P."/>
            <person name="Detter J.C."/>
        </authorList>
    </citation>
    <scope>NUCLEOTIDE SEQUENCE [LARGE SCALE GENOMIC DNA]</scope>
    <source>
        <strain evidence="10">ATCC BAA-1237 / DSM 17374 / SPN1</strain>
    </source>
</reference>
<evidence type="ECO:0000259" key="8">
    <source>
        <dbReference type="Pfam" id="PF14748"/>
    </source>
</evidence>
<comment type="catalytic activity">
    <reaction evidence="4">
        <text>L-proline + NADP(+) = (S)-1-pyrroline-5-carboxylate + NADPH + 2 H(+)</text>
        <dbReference type="Rhea" id="RHEA:14109"/>
        <dbReference type="ChEBI" id="CHEBI:15378"/>
        <dbReference type="ChEBI" id="CHEBI:17388"/>
        <dbReference type="ChEBI" id="CHEBI:57783"/>
        <dbReference type="ChEBI" id="CHEBI:58349"/>
        <dbReference type="ChEBI" id="CHEBI:60039"/>
        <dbReference type="EC" id="1.5.1.2"/>
    </reaction>
</comment>
<reference evidence="10" key="1">
    <citation type="submission" date="2011-04" db="EMBL/GenBank/DDBJ databases">
        <title>The complete genome of Spirochaeta coccoides DSM 17374.</title>
        <authorList>
            <person name="Lucas S."/>
            <person name="Copeland A."/>
            <person name="Lapidus A."/>
            <person name="Bruce D."/>
            <person name="Goodwin L."/>
            <person name="Pitluck S."/>
            <person name="Peters L."/>
            <person name="Kyrpides N."/>
            <person name="Mavromatis K."/>
            <person name="Pagani I."/>
            <person name="Ivanova N."/>
            <person name="Ovchinnikova G."/>
            <person name="Lu M."/>
            <person name="Detter J.C."/>
            <person name="Tapia R."/>
            <person name="Han C."/>
            <person name="Land M."/>
            <person name="Hauser L."/>
            <person name="Markowitz V."/>
            <person name="Cheng J.-F."/>
            <person name="Hugenholtz P."/>
            <person name="Woyke T."/>
            <person name="Wu D."/>
            <person name="Spring S."/>
            <person name="Schroeder M."/>
            <person name="Brambilla E."/>
            <person name="Klenk H.-P."/>
            <person name="Eisen J.A."/>
        </authorList>
    </citation>
    <scope>NUCLEOTIDE SEQUENCE [LARGE SCALE GENOMIC DNA]</scope>
    <source>
        <strain evidence="10">ATCC BAA-1237 / DSM 17374 / SPN1</strain>
    </source>
</reference>
<dbReference type="STRING" id="760011.Spico_0914"/>
<keyword evidence="2 4" id="KW-0521">NADP</keyword>
<dbReference type="OrthoDB" id="9805754at2"/>
<dbReference type="HOGENOM" id="CLU_042344_4_1_12"/>
<comment type="pathway">
    <text evidence="4">Amino-acid biosynthesis; L-proline biosynthesis; L-proline from L-glutamate 5-semialdehyde: step 1/1.</text>
</comment>
<dbReference type="EMBL" id="CP002659">
    <property type="protein sequence ID" value="AEC02138.1"/>
    <property type="molecule type" value="Genomic_DNA"/>
</dbReference>
<comment type="subcellular location">
    <subcellularLocation>
        <location evidence="4">Cytoplasm</location>
    </subcellularLocation>
</comment>
<dbReference type="PANTHER" id="PTHR11645">
    <property type="entry name" value="PYRROLINE-5-CARBOXYLATE REDUCTASE"/>
    <property type="match status" value="1"/>
</dbReference>
<keyword evidence="4" id="KW-0641">Proline biosynthesis</keyword>
<comment type="catalytic activity">
    <reaction evidence="4">
        <text>L-proline + NAD(+) = (S)-1-pyrroline-5-carboxylate + NADH + 2 H(+)</text>
        <dbReference type="Rhea" id="RHEA:14105"/>
        <dbReference type="ChEBI" id="CHEBI:15378"/>
        <dbReference type="ChEBI" id="CHEBI:17388"/>
        <dbReference type="ChEBI" id="CHEBI:57540"/>
        <dbReference type="ChEBI" id="CHEBI:57945"/>
        <dbReference type="ChEBI" id="CHEBI:60039"/>
        <dbReference type="EC" id="1.5.1.2"/>
    </reaction>
</comment>
<feature type="domain" description="Pyrroline-5-carboxylate reductase dimerisation" evidence="8">
    <location>
        <begin position="163"/>
        <end position="267"/>
    </location>
</feature>
<keyword evidence="10" id="KW-1185">Reference proteome</keyword>
<gene>
    <name evidence="4" type="primary">proC</name>
    <name evidence="9" type="ordered locus">Spico_0914</name>
</gene>